<accession>A0AA38MGE9</accession>
<keyword evidence="2" id="KW-1185">Reference proteome</keyword>
<proteinExistence type="predicted"/>
<reference evidence="1" key="1">
    <citation type="journal article" date="2023" name="G3 (Bethesda)">
        <title>Whole genome assemblies of Zophobas morio and Tenebrio molitor.</title>
        <authorList>
            <person name="Kaur S."/>
            <person name="Stinson S.A."/>
            <person name="diCenzo G.C."/>
        </authorList>
    </citation>
    <scope>NUCLEOTIDE SEQUENCE</scope>
    <source>
        <strain evidence="1">QUZm001</strain>
    </source>
</reference>
<comment type="caution">
    <text evidence="1">The sequence shown here is derived from an EMBL/GenBank/DDBJ whole genome shotgun (WGS) entry which is preliminary data.</text>
</comment>
<sequence length="96" mass="10804">MGAVIITPHSGAVSIAILSHELNFYATAHLLRLPPTEEARYRLPCGWMTSSTYRFHATCRPNCLRVCPEAPGIQRTIRSALPCWSEFMGHHFVTHI</sequence>
<dbReference type="EMBL" id="JALNTZ010000004">
    <property type="protein sequence ID" value="KAJ3655191.1"/>
    <property type="molecule type" value="Genomic_DNA"/>
</dbReference>
<dbReference type="Proteomes" id="UP001168821">
    <property type="component" value="Unassembled WGS sequence"/>
</dbReference>
<evidence type="ECO:0000313" key="2">
    <source>
        <dbReference type="Proteomes" id="UP001168821"/>
    </source>
</evidence>
<dbReference type="AlphaFoldDB" id="A0AA38MGE9"/>
<gene>
    <name evidence="1" type="ORF">Zmor_014328</name>
</gene>
<organism evidence="1 2">
    <name type="scientific">Zophobas morio</name>
    <dbReference type="NCBI Taxonomy" id="2755281"/>
    <lineage>
        <taxon>Eukaryota</taxon>
        <taxon>Metazoa</taxon>
        <taxon>Ecdysozoa</taxon>
        <taxon>Arthropoda</taxon>
        <taxon>Hexapoda</taxon>
        <taxon>Insecta</taxon>
        <taxon>Pterygota</taxon>
        <taxon>Neoptera</taxon>
        <taxon>Endopterygota</taxon>
        <taxon>Coleoptera</taxon>
        <taxon>Polyphaga</taxon>
        <taxon>Cucujiformia</taxon>
        <taxon>Tenebrionidae</taxon>
        <taxon>Zophobas</taxon>
    </lineage>
</organism>
<name>A0AA38MGE9_9CUCU</name>
<protein>
    <submittedName>
        <fullName evidence="1">Uncharacterized protein</fullName>
    </submittedName>
</protein>
<evidence type="ECO:0000313" key="1">
    <source>
        <dbReference type="EMBL" id="KAJ3655191.1"/>
    </source>
</evidence>